<dbReference type="Proteomes" id="UP001442494">
    <property type="component" value="Unassembled WGS sequence"/>
</dbReference>
<dbReference type="RefSeq" id="WP_199294989.1">
    <property type="nucleotide sequence ID" value="NZ_JAMPKK010000014.1"/>
</dbReference>
<feature type="transmembrane region" description="Helical" evidence="1">
    <location>
        <begin position="81"/>
        <end position="102"/>
    </location>
</feature>
<feature type="transmembrane region" description="Helical" evidence="1">
    <location>
        <begin position="53"/>
        <end position="75"/>
    </location>
</feature>
<accession>A0ABV0JM87</accession>
<dbReference type="EMBL" id="JAMPKK010000014">
    <property type="protein sequence ID" value="MEP0864558.1"/>
    <property type="molecule type" value="Genomic_DNA"/>
</dbReference>
<feature type="transmembrane region" description="Helical" evidence="1">
    <location>
        <begin position="114"/>
        <end position="133"/>
    </location>
</feature>
<proteinExistence type="predicted"/>
<evidence type="ECO:0000313" key="2">
    <source>
        <dbReference type="EMBL" id="MEP0864558.1"/>
    </source>
</evidence>
<feature type="transmembrane region" description="Helical" evidence="1">
    <location>
        <begin position="145"/>
        <end position="165"/>
    </location>
</feature>
<keyword evidence="1" id="KW-0472">Membrane</keyword>
<evidence type="ECO:0000256" key="1">
    <source>
        <dbReference type="SAM" id="Phobius"/>
    </source>
</evidence>
<sequence>MTKKSVTSGMLFFCDVDISIEILNITCRSRDARATHLAILPSQGMGMKSTQRWILAFCLYFLILLTIIVLAYRGILPVKISAIPFYDTIGHFILLGIASYLAHKSLGKRMIKTWPLAITLPLGPILVSIFAIVDESLQMLSPLRTSTLSDLVANLVGIWFFYWLASR</sequence>
<name>A0ABV0JM87_9CYAN</name>
<protein>
    <submittedName>
        <fullName evidence="2">VanZ family protein</fullName>
    </submittedName>
</protein>
<comment type="caution">
    <text evidence="2">The sequence shown here is derived from an EMBL/GenBank/DDBJ whole genome shotgun (WGS) entry which is preliminary data.</text>
</comment>
<keyword evidence="3" id="KW-1185">Reference proteome</keyword>
<reference evidence="2 3" key="1">
    <citation type="submission" date="2022-04" db="EMBL/GenBank/DDBJ databases">
        <title>Positive selection, recombination, and allopatry shape intraspecific diversity of widespread and dominant cyanobacteria.</title>
        <authorList>
            <person name="Wei J."/>
            <person name="Shu W."/>
            <person name="Hu C."/>
        </authorList>
    </citation>
    <scope>NUCLEOTIDE SEQUENCE [LARGE SCALE GENOMIC DNA]</scope>
    <source>
        <strain evidence="2 3">GB2-A5</strain>
    </source>
</reference>
<dbReference type="NCBIfam" id="NF037970">
    <property type="entry name" value="vanZ_1"/>
    <property type="match status" value="1"/>
</dbReference>
<keyword evidence="1" id="KW-0812">Transmembrane</keyword>
<evidence type="ECO:0000313" key="3">
    <source>
        <dbReference type="Proteomes" id="UP001442494"/>
    </source>
</evidence>
<keyword evidence="1" id="KW-1133">Transmembrane helix</keyword>
<gene>
    <name evidence="2" type="ORF">NDI37_08765</name>
</gene>
<organism evidence="2 3">
    <name type="scientific">Funiculus sociatus GB2-A5</name>
    <dbReference type="NCBI Taxonomy" id="2933946"/>
    <lineage>
        <taxon>Bacteria</taxon>
        <taxon>Bacillati</taxon>
        <taxon>Cyanobacteriota</taxon>
        <taxon>Cyanophyceae</taxon>
        <taxon>Coleofasciculales</taxon>
        <taxon>Coleofasciculaceae</taxon>
        <taxon>Funiculus</taxon>
    </lineage>
</organism>